<feature type="domain" description="Alpha-D-phosphohexomutase alpha/beta/alpha" evidence="11">
    <location>
        <begin position="255"/>
        <end position="363"/>
    </location>
</feature>
<dbReference type="InterPro" id="IPR016066">
    <property type="entry name" value="A-D-PHexomutase_CS"/>
</dbReference>
<name>A0A1Y6EYD9_9HYPH</name>
<dbReference type="InterPro" id="IPR005846">
    <property type="entry name" value="A-D-PHexomutase_a/b/a-III"/>
</dbReference>
<dbReference type="Pfam" id="PF02879">
    <property type="entry name" value="PGM_PMM_II"/>
    <property type="match status" value="1"/>
</dbReference>
<dbReference type="GO" id="GO:0009252">
    <property type="term" value="P:peptidoglycan biosynthetic process"/>
    <property type="evidence" value="ECO:0007669"/>
    <property type="project" value="TreeGrafter"/>
</dbReference>
<feature type="domain" description="Alpha-D-phosphohexomutase alpha/beta/alpha" evidence="10">
    <location>
        <begin position="153"/>
        <end position="250"/>
    </location>
</feature>
<sequence length="475" mass="49470">MSSLKFGTSGLRGLVSDLEGEPARRYASAFTRTLNDGASGPVTRVCIGRDLRPSSAAIARDCAAAISGAGLIAIDCGTLPTPALALHAEASGGAAIMVTGSHIPSDRNGLKFYRPTGEIGKADETRILHHLPGGPVACGTGFTADESAAATRRYLARYSASLPRAALRGLRVGVFEHSSVSRDLLGKVLRLHGAEVVPLGRSDTFVPVDTEAFGDPVFAPMPDLVLQHRLDALVSTDGDGDRPLLMDGQGRFVRGDVLGLVTARYLGARAIATPVTSNSAIENLGWFERVIRARVGSPFVIAAMEEAGPGVVGFEANGGVLVGPGIQLRGQDLPALRTRDAMLPLLCFLDEVARRGTSVGDLVSGLGLKATASDRLTGVPGSVSASFLHRLDTDEAYAKNVFQADAPLRRAAVDGVQVWLRSGGMVHFRASGNAPELRCYAEGATEAEAARLLDLALGIATGALRNEEGPPEGGP</sequence>
<dbReference type="GO" id="GO:0005829">
    <property type="term" value="C:cytosol"/>
    <property type="evidence" value="ECO:0007669"/>
    <property type="project" value="TreeGrafter"/>
</dbReference>
<dbReference type="InterPro" id="IPR036900">
    <property type="entry name" value="A-D-PHexomutase_C_sf"/>
</dbReference>
<dbReference type="EMBL" id="FXWK01000001">
    <property type="protein sequence ID" value="SMQ66050.1"/>
    <property type="molecule type" value="Genomic_DNA"/>
</dbReference>
<dbReference type="Gene3D" id="3.30.310.50">
    <property type="entry name" value="Alpha-D-phosphohexomutase, C-terminal domain"/>
    <property type="match status" value="1"/>
</dbReference>
<evidence type="ECO:0000259" key="9">
    <source>
        <dbReference type="Pfam" id="PF02878"/>
    </source>
</evidence>
<keyword evidence="6" id="KW-0413">Isomerase</keyword>
<gene>
    <name evidence="12" type="ORF">SAMN06295905_1382</name>
</gene>
<dbReference type="InterPro" id="IPR016055">
    <property type="entry name" value="A-D-PHexomutase_a/b/a-I/II/III"/>
</dbReference>
<dbReference type="Pfam" id="PF02880">
    <property type="entry name" value="PGM_PMM_III"/>
    <property type="match status" value="1"/>
</dbReference>
<evidence type="ECO:0000313" key="12">
    <source>
        <dbReference type="EMBL" id="SMQ66050.1"/>
    </source>
</evidence>
<feature type="domain" description="Alpha-D-phosphohexomutase alpha/beta/alpha" evidence="9">
    <location>
        <begin position="4"/>
        <end position="129"/>
    </location>
</feature>
<dbReference type="Gene3D" id="3.40.120.10">
    <property type="entry name" value="Alpha-D-Glucose-1,6-Bisphosphate, subunit A, domain 3"/>
    <property type="match status" value="3"/>
</dbReference>
<dbReference type="RefSeq" id="WP_086469712.1">
    <property type="nucleotide sequence ID" value="NZ_FXWK01000001.1"/>
</dbReference>
<evidence type="ECO:0000256" key="7">
    <source>
        <dbReference type="RuleBase" id="RU004326"/>
    </source>
</evidence>
<comment type="cofactor">
    <cofactor evidence="1">
        <name>Mg(2+)</name>
        <dbReference type="ChEBI" id="CHEBI:18420"/>
    </cofactor>
</comment>
<dbReference type="InterPro" id="IPR050060">
    <property type="entry name" value="Phosphoglucosamine_mutase"/>
</dbReference>
<dbReference type="SUPFAM" id="SSF55957">
    <property type="entry name" value="Phosphoglucomutase, C-terminal domain"/>
    <property type="match status" value="1"/>
</dbReference>
<evidence type="ECO:0000313" key="13">
    <source>
        <dbReference type="Proteomes" id="UP000194474"/>
    </source>
</evidence>
<keyword evidence="4 7" id="KW-0479">Metal-binding</keyword>
<dbReference type="InterPro" id="IPR005843">
    <property type="entry name" value="A-D-PHexomutase_C"/>
</dbReference>
<keyword evidence="3" id="KW-0597">Phosphoprotein</keyword>
<dbReference type="Pfam" id="PF00408">
    <property type="entry name" value="PGM_PMM_IV"/>
    <property type="match status" value="1"/>
</dbReference>
<accession>A0A1Y6EYD9</accession>
<evidence type="ECO:0000256" key="1">
    <source>
        <dbReference type="ARBA" id="ARBA00001946"/>
    </source>
</evidence>
<dbReference type="AlphaFoldDB" id="A0A1Y6EYD9"/>
<dbReference type="SUPFAM" id="SSF53738">
    <property type="entry name" value="Phosphoglucomutase, first 3 domains"/>
    <property type="match status" value="3"/>
</dbReference>
<evidence type="ECO:0000256" key="3">
    <source>
        <dbReference type="ARBA" id="ARBA00022553"/>
    </source>
</evidence>
<comment type="similarity">
    <text evidence="2 7">Belongs to the phosphohexose mutase family.</text>
</comment>
<dbReference type="PROSITE" id="PS00710">
    <property type="entry name" value="PGM_PMM"/>
    <property type="match status" value="1"/>
</dbReference>
<reference evidence="13" key="1">
    <citation type="submission" date="2017-04" db="EMBL/GenBank/DDBJ databases">
        <authorList>
            <person name="Varghese N."/>
            <person name="Submissions S."/>
        </authorList>
    </citation>
    <scope>NUCLEOTIDE SEQUENCE [LARGE SCALE GENOMIC DNA]</scope>
</reference>
<dbReference type="Proteomes" id="UP000194474">
    <property type="component" value="Unassembled WGS sequence"/>
</dbReference>
<evidence type="ECO:0000256" key="6">
    <source>
        <dbReference type="ARBA" id="ARBA00023235"/>
    </source>
</evidence>
<dbReference type="PANTHER" id="PTHR42946:SF1">
    <property type="entry name" value="PHOSPHOGLUCOMUTASE (ALPHA-D-GLUCOSE-1,6-BISPHOSPHATE-DEPENDENT)"/>
    <property type="match status" value="1"/>
</dbReference>
<dbReference type="PANTHER" id="PTHR42946">
    <property type="entry name" value="PHOSPHOHEXOSE MUTASE"/>
    <property type="match status" value="1"/>
</dbReference>
<protein>
    <submittedName>
        <fullName evidence="12">Phosphomannomutase</fullName>
    </submittedName>
</protein>
<organism evidence="12 13">
    <name type="scientific">Devosia lucknowensis</name>
    <dbReference type="NCBI Taxonomy" id="1096929"/>
    <lineage>
        <taxon>Bacteria</taxon>
        <taxon>Pseudomonadati</taxon>
        <taxon>Pseudomonadota</taxon>
        <taxon>Alphaproteobacteria</taxon>
        <taxon>Hyphomicrobiales</taxon>
        <taxon>Devosiaceae</taxon>
        <taxon>Devosia</taxon>
    </lineage>
</organism>
<dbReference type="GO" id="GO:0008966">
    <property type="term" value="F:phosphoglucosamine mutase activity"/>
    <property type="evidence" value="ECO:0007669"/>
    <property type="project" value="TreeGrafter"/>
</dbReference>
<keyword evidence="5 7" id="KW-0460">Magnesium</keyword>
<keyword evidence="13" id="KW-1185">Reference proteome</keyword>
<dbReference type="OrthoDB" id="9803322at2"/>
<evidence type="ECO:0000259" key="11">
    <source>
        <dbReference type="Pfam" id="PF02880"/>
    </source>
</evidence>
<dbReference type="GO" id="GO:0000287">
    <property type="term" value="F:magnesium ion binding"/>
    <property type="evidence" value="ECO:0007669"/>
    <property type="project" value="InterPro"/>
</dbReference>
<evidence type="ECO:0000256" key="5">
    <source>
        <dbReference type="ARBA" id="ARBA00022842"/>
    </source>
</evidence>
<dbReference type="InterPro" id="IPR005844">
    <property type="entry name" value="A-D-PHexomutase_a/b/a-I"/>
</dbReference>
<dbReference type="GO" id="GO:0005975">
    <property type="term" value="P:carbohydrate metabolic process"/>
    <property type="evidence" value="ECO:0007669"/>
    <property type="project" value="InterPro"/>
</dbReference>
<dbReference type="GO" id="GO:0004615">
    <property type="term" value="F:phosphomannomutase activity"/>
    <property type="evidence" value="ECO:0007669"/>
    <property type="project" value="TreeGrafter"/>
</dbReference>
<evidence type="ECO:0000256" key="4">
    <source>
        <dbReference type="ARBA" id="ARBA00022723"/>
    </source>
</evidence>
<evidence type="ECO:0000256" key="2">
    <source>
        <dbReference type="ARBA" id="ARBA00010231"/>
    </source>
</evidence>
<feature type="domain" description="Alpha-D-phosphohexomutase C-terminal" evidence="8">
    <location>
        <begin position="412"/>
        <end position="454"/>
    </location>
</feature>
<proteinExistence type="inferred from homology"/>
<dbReference type="InterPro" id="IPR005845">
    <property type="entry name" value="A-D-PHexomutase_a/b/a-II"/>
</dbReference>
<evidence type="ECO:0000259" key="8">
    <source>
        <dbReference type="Pfam" id="PF00408"/>
    </source>
</evidence>
<evidence type="ECO:0000259" key="10">
    <source>
        <dbReference type="Pfam" id="PF02879"/>
    </source>
</evidence>
<dbReference type="Pfam" id="PF02878">
    <property type="entry name" value="PGM_PMM_I"/>
    <property type="match status" value="1"/>
</dbReference>
<dbReference type="GO" id="GO:0006048">
    <property type="term" value="P:UDP-N-acetylglucosamine biosynthetic process"/>
    <property type="evidence" value="ECO:0007669"/>
    <property type="project" value="TreeGrafter"/>
</dbReference>